<comment type="caution">
    <text evidence="2">The sequence shown here is derived from an EMBL/GenBank/DDBJ whole genome shotgun (WGS) entry which is preliminary data.</text>
</comment>
<gene>
    <name evidence="2" type="ORF">G2W53_006744</name>
</gene>
<dbReference type="Proteomes" id="UP000634136">
    <property type="component" value="Unassembled WGS sequence"/>
</dbReference>
<accession>A0A835CGR8</accession>
<feature type="compositionally biased region" description="Polar residues" evidence="1">
    <location>
        <begin position="1"/>
        <end position="21"/>
    </location>
</feature>
<proteinExistence type="predicted"/>
<dbReference type="EMBL" id="JAAIUW010000003">
    <property type="protein sequence ID" value="KAF7838262.1"/>
    <property type="molecule type" value="Genomic_DNA"/>
</dbReference>
<keyword evidence="3" id="KW-1185">Reference proteome</keyword>
<evidence type="ECO:0000313" key="3">
    <source>
        <dbReference type="Proteomes" id="UP000634136"/>
    </source>
</evidence>
<protein>
    <submittedName>
        <fullName evidence="2">Uncharacterized protein</fullName>
    </submittedName>
</protein>
<sequence>MLNTATGMVTLQGGRFSQQSVEPKDDDEVDRRGWRSDRAEDDGAMLWRCEGYKKRRRSQFAAMGLD</sequence>
<feature type="region of interest" description="Disordered" evidence="1">
    <location>
        <begin position="1"/>
        <end position="35"/>
    </location>
</feature>
<reference evidence="2" key="1">
    <citation type="submission" date="2020-09" db="EMBL/GenBank/DDBJ databases">
        <title>Genome-Enabled Discovery of Anthraquinone Biosynthesis in Senna tora.</title>
        <authorList>
            <person name="Kang S.-H."/>
            <person name="Pandey R.P."/>
            <person name="Lee C.-M."/>
            <person name="Sim J.-S."/>
            <person name="Jeong J.-T."/>
            <person name="Choi B.-S."/>
            <person name="Jung M."/>
            <person name="Ginzburg D."/>
            <person name="Zhao K."/>
            <person name="Won S.Y."/>
            <person name="Oh T.-J."/>
            <person name="Yu Y."/>
            <person name="Kim N.-H."/>
            <person name="Lee O.R."/>
            <person name="Lee T.-H."/>
            <person name="Bashyal P."/>
            <person name="Kim T.-S."/>
            <person name="Lee W.-H."/>
            <person name="Kawkins C."/>
            <person name="Kim C.-K."/>
            <person name="Kim J.S."/>
            <person name="Ahn B.O."/>
            <person name="Rhee S.Y."/>
            <person name="Sohng J.K."/>
        </authorList>
    </citation>
    <scope>NUCLEOTIDE SEQUENCE</scope>
    <source>
        <tissue evidence="2">Leaf</tissue>
    </source>
</reference>
<dbReference type="AlphaFoldDB" id="A0A835CGR8"/>
<name>A0A835CGR8_9FABA</name>
<organism evidence="2 3">
    <name type="scientific">Senna tora</name>
    <dbReference type="NCBI Taxonomy" id="362788"/>
    <lineage>
        <taxon>Eukaryota</taxon>
        <taxon>Viridiplantae</taxon>
        <taxon>Streptophyta</taxon>
        <taxon>Embryophyta</taxon>
        <taxon>Tracheophyta</taxon>
        <taxon>Spermatophyta</taxon>
        <taxon>Magnoliopsida</taxon>
        <taxon>eudicotyledons</taxon>
        <taxon>Gunneridae</taxon>
        <taxon>Pentapetalae</taxon>
        <taxon>rosids</taxon>
        <taxon>fabids</taxon>
        <taxon>Fabales</taxon>
        <taxon>Fabaceae</taxon>
        <taxon>Caesalpinioideae</taxon>
        <taxon>Cassia clade</taxon>
        <taxon>Senna</taxon>
    </lineage>
</organism>
<evidence type="ECO:0000256" key="1">
    <source>
        <dbReference type="SAM" id="MobiDB-lite"/>
    </source>
</evidence>
<evidence type="ECO:0000313" key="2">
    <source>
        <dbReference type="EMBL" id="KAF7838262.1"/>
    </source>
</evidence>